<protein>
    <recommendedName>
        <fullName evidence="4">Secreted protein</fullName>
    </recommendedName>
</protein>
<keyword evidence="1" id="KW-0732">Signal</keyword>
<proteinExistence type="predicted"/>
<dbReference type="Proteomes" id="UP000772434">
    <property type="component" value="Unassembled WGS sequence"/>
</dbReference>
<feature type="chain" id="PRO_5040279794" description="Secreted protein" evidence="1">
    <location>
        <begin position="27"/>
        <end position="97"/>
    </location>
</feature>
<dbReference type="AlphaFoldDB" id="A0A9P5U6A8"/>
<evidence type="ECO:0008006" key="4">
    <source>
        <dbReference type="Google" id="ProtNLM"/>
    </source>
</evidence>
<reference evidence="2" key="1">
    <citation type="submission" date="2020-11" db="EMBL/GenBank/DDBJ databases">
        <authorList>
            <consortium name="DOE Joint Genome Institute"/>
            <person name="Ahrendt S."/>
            <person name="Riley R."/>
            <person name="Andreopoulos W."/>
            <person name="Labutti K."/>
            <person name="Pangilinan J."/>
            <person name="Ruiz-Duenas F.J."/>
            <person name="Barrasa J.M."/>
            <person name="Sanchez-Garcia M."/>
            <person name="Camarero S."/>
            <person name="Miyauchi S."/>
            <person name="Serrano A."/>
            <person name="Linde D."/>
            <person name="Babiker R."/>
            <person name="Drula E."/>
            <person name="Ayuso-Fernandez I."/>
            <person name="Pacheco R."/>
            <person name="Padilla G."/>
            <person name="Ferreira P."/>
            <person name="Barriuso J."/>
            <person name="Kellner H."/>
            <person name="Castanera R."/>
            <person name="Alfaro M."/>
            <person name="Ramirez L."/>
            <person name="Pisabarro A.G."/>
            <person name="Kuo A."/>
            <person name="Tritt A."/>
            <person name="Lipzen A."/>
            <person name="He G."/>
            <person name="Yan M."/>
            <person name="Ng V."/>
            <person name="Cullen D."/>
            <person name="Martin F."/>
            <person name="Rosso M.-N."/>
            <person name="Henrissat B."/>
            <person name="Hibbett D."/>
            <person name="Martinez A.T."/>
            <person name="Grigoriev I.V."/>
        </authorList>
    </citation>
    <scope>NUCLEOTIDE SEQUENCE</scope>
    <source>
        <strain evidence="2">AH 40177</strain>
    </source>
</reference>
<evidence type="ECO:0000256" key="1">
    <source>
        <dbReference type="SAM" id="SignalP"/>
    </source>
</evidence>
<accession>A0A9P5U6A8</accession>
<keyword evidence="3" id="KW-1185">Reference proteome</keyword>
<sequence>MGTLICIFHVLFYLMSLLSRSAFIEGTQPSRWIVRTSVWRVQQINYPRSFPVSSVSSPGQGAVYIGGCLDSVDACVRNCLQLGSLRIEMFPLSFACA</sequence>
<comment type="caution">
    <text evidence="2">The sequence shown here is derived from an EMBL/GenBank/DDBJ whole genome shotgun (WGS) entry which is preliminary data.</text>
</comment>
<evidence type="ECO:0000313" key="2">
    <source>
        <dbReference type="EMBL" id="KAF9066648.1"/>
    </source>
</evidence>
<organism evidence="2 3">
    <name type="scientific">Rhodocollybia butyracea</name>
    <dbReference type="NCBI Taxonomy" id="206335"/>
    <lineage>
        <taxon>Eukaryota</taxon>
        <taxon>Fungi</taxon>
        <taxon>Dikarya</taxon>
        <taxon>Basidiomycota</taxon>
        <taxon>Agaricomycotina</taxon>
        <taxon>Agaricomycetes</taxon>
        <taxon>Agaricomycetidae</taxon>
        <taxon>Agaricales</taxon>
        <taxon>Marasmiineae</taxon>
        <taxon>Omphalotaceae</taxon>
        <taxon>Rhodocollybia</taxon>
    </lineage>
</organism>
<feature type="signal peptide" evidence="1">
    <location>
        <begin position="1"/>
        <end position="26"/>
    </location>
</feature>
<dbReference type="EMBL" id="JADNRY010000084">
    <property type="protein sequence ID" value="KAF9066648.1"/>
    <property type="molecule type" value="Genomic_DNA"/>
</dbReference>
<evidence type="ECO:0000313" key="3">
    <source>
        <dbReference type="Proteomes" id="UP000772434"/>
    </source>
</evidence>
<name>A0A9P5U6A8_9AGAR</name>
<gene>
    <name evidence="2" type="ORF">BDP27DRAFT_999587</name>
</gene>